<evidence type="ECO:0000256" key="3">
    <source>
        <dbReference type="ARBA" id="ARBA00022525"/>
    </source>
</evidence>
<dbReference type="InterPro" id="IPR006170">
    <property type="entry name" value="PBP/GOBP"/>
</dbReference>
<dbReference type="SUPFAM" id="SSF47565">
    <property type="entry name" value="Insect pheromone/odorant-binding proteins"/>
    <property type="match status" value="1"/>
</dbReference>
<protein>
    <recommendedName>
        <fullName evidence="8">Odorant binding protein</fullName>
    </recommendedName>
</protein>
<dbReference type="InterPro" id="IPR036728">
    <property type="entry name" value="PBP_GOBP_sf"/>
</dbReference>
<keyword evidence="4 5" id="KW-0732">Signal</keyword>
<evidence type="ECO:0000313" key="6">
    <source>
        <dbReference type="EMBL" id="KAG5682555.1"/>
    </source>
</evidence>
<organism evidence="6 7">
    <name type="scientific">Polypedilum vanderplanki</name>
    <name type="common">Sleeping chironomid midge</name>
    <dbReference type="NCBI Taxonomy" id="319348"/>
    <lineage>
        <taxon>Eukaryota</taxon>
        <taxon>Metazoa</taxon>
        <taxon>Ecdysozoa</taxon>
        <taxon>Arthropoda</taxon>
        <taxon>Hexapoda</taxon>
        <taxon>Insecta</taxon>
        <taxon>Pterygota</taxon>
        <taxon>Neoptera</taxon>
        <taxon>Endopterygota</taxon>
        <taxon>Diptera</taxon>
        <taxon>Nematocera</taxon>
        <taxon>Chironomoidea</taxon>
        <taxon>Chironomidae</taxon>
        <taxon>Chironominae</taxon>
        <taxon>Polypedilum</taxon>
        <taxon>Polypedilum</taxon>
    </lineage>
</organism>
<comment type="similarity">
    <text evidence="2">Belongs to the PBP/GOBP family.</text>
</comment>
<proteinExistence type="inferred from homology"/>
<evidence type="ECO:0000256" key="5">
    <source>
        <dbReference type="SAM" id="SignalP"/>
    </source>
</evidence>
<comment type="subcellular location">
    <subcellularLocation>
        <location evidence="1">Secreted</location>
    </subcellularLocation>
</comment>
<sequence>MKKFLSFAVIFYTISIILCQTTPKNKELNARRVTRQCIRENKVLYSVAIKYSKGDMSDSSKNSKCFLKCFAFRLGLFNETTGSPQKEAILEYVTFLPSDQLSYDEIIDKCDRITERSEDQCDYVYRAYKCFWDEIKNQPEPESIRFSFYDVLGFNEIYDKEYFGDYDTENEEIEATTEFTENESFSL</sequence>
<dbReference type="SMART" id="SM00708">
    <property type="entry name" value="PhBP"/>
    <property type="match status" value="1"/>
</dbReference>
<dbReference type="OrthoDB" id="6601693at2759"/>
<dbReference type="Proteomes" id="UP001107558">
    <property type="component" value="Chromosome 1"/>
</dbReference>
<evidence type="ECO:0000313" key="7">
    <source>
        <dbReference type="Proteomes" id="UP001107558"/>
    </source>
</evidence>
<dbReference type="CDD" id="cd23992">
    <property type="entry name" value="PBP_GOBP"/>
    <property type="match status" value="1"/>
</dbReference>
<reference evidence="6" key="1">
    <citation type="submission" date="2021-03" db="EMBL/GenBank/DDBJ databases">
        <title>Chromosome level genome of the anhydrobiotic midge Polypedilum vanderplanki.</title>
        <authorList>
            <person name="Yoshida Y."/>
            <person name="Kikawada T."/>
            <person name="Gusev O."/>
        </authorList>
    </citation>
    <scope>NUCLEOTIDE SEQUENCE</scope>
    <source>
        <strain evidence="6">NIAS01</strain>
        <tissue evidence="6">Whole body or cell culture</tissue>
    </source>
</reference>
<keyword evidence="3" id="KW-0964">Secreted</keyword>
<dbReference type="GO" id="GO:0005549">
    <property type="term" value="F:odorant binding"/>
    <property type="evidence" value="ECO:0007669"/>
    <property type="project" value="InterPro"/>
</dbReference>
<dbReference type="Gene3D" id="1.10.238.20">
    <property type="entry name" value="Pheromone/general odorant binding protein domain"/>
    <property type="match status" value="1"/>
</dbReference>
<accession>A0A9J6CLN4</accession>
<dbReference type="Pfam" id="PF01395">
    <property type="entry name" value="PBP_GOBP"/>
    <property type="match status" value="1"/>
</dbReference>
<evidence type="ECO:0000256" key="4">
    <source>
        <dbReference type="ARBA" id="ARBA00022729"/>
    </source>
</evidence>
<dbReference type="AlphaFoldDB" id="A0A9J6CLN4"/>
<feature type="signal peptide" evidence="5">
    <location>
        <begin position="1"/>
        <end position="19"/>
    </location>
</feature>
<dbReference type="PANTHER" id="PTHR11857">
    <property type="entry name" value="ODORANT BINDING PROTEIN-RELATED"/>
    <property type="match status" value="1"/>
</dbReference>
<dbReference type="GO" id="GO:0007608">
    <property type="term" value="P:sensory perception of smell"/>
    <property type="evidence" value="ECO:0007669"/>
    <property type="project" value="TreeGrafter"/>
</dbReference>
<evidence type="ECO:0008006" key="8">
    <source>
        <dbReference type="Google" id="ProtNLM"/>
    </source>
</evidence>
<evidence type="ECO:0000256" key="1">
    <source>
        <dbReference type="ARBA" id="ARBA00004613"/>
    </source>
</evidence>
<dbReference type="PANTHER" id="PTHR11857:SF43">
    <property type="entry name" value="GEO07291P1-RELATED"/>
    <property type="match status" value="1"/>
</dbReference>
<dbReference type="EMBL" id="JADBJN010000001">
    <property type="protein sequence ID" value="KAG5682555.1"/>
    <property type="molecule type" value="Genomic_DNA"/>
</dbReference>
<feature type="chain" id="PRO_5039927937" description="Odorant binding protein" evidence="5">
    <location>
        <begin position="20"/>
        <end position="187"/>
    </location>
</feature>
<dbReference type="GO" id="GO:0005615">
    <property type="term" value="C:extracellular space"/>
    <property type="evidence" value="ECO:0007669"/>
    <property type="project" value="TreeGrafter"/>
</dbReference>
<comment type="caution">
    <text evidence="6">The sequence shown here is derived from an EMBL/GenBank/DDBJ whole genome shotgun (WGS) entry which is preliminary data.</text>
</comment>
<keyword evidence="7" id="KW-1185">Reference proteome</keyword>
<evidence type="ECO:0000256" key="2">
    <source>
        <dbReference type="ARBA" id="ARBA00008098"/>
    </source>
</evidence>
<gene>
    <name evidence="6" type="ORF">PVAND_011900</name>
</gene>
<name>A0A9J6CLN4_POLVA</name>